<proteinExistence type="predicted"/>
<evidence type="ECO:0000313" key="2">
    <source>
        <dbReference type="EMBL" id="RCG17414.1"/>
    </source>
</evidence>
<protein>
    <submittedName>
        <fullName evidence="2">Uncharacterized protein</fullName>
    </submittedName>
</protein>
<organism evidence="2 3">
    <name type="scientific">Sphaerisporangium album</name>
    <dbReference type="NCBI Taxonomy" id="509200"/>
    <lineage>
        <taxon>Bacteria</taxon>
        <taxon>Bacillati</taxon>
        <taxon>Actinomycetota</taxon>
        <taxon>Actinomycetes</taxon>
        <taxon>Streptosporangiales</taxon>
        <taxon>Streptosporangiaceae</taxon>
        <taxon>Sphaerisporangium</taxon>
    </lineage>
</organism>
<dbReference type="RefSeq" id="WP_114034065.1">
    <property type="nucleotide sequence ID" value="NZ_QOIL01000042.1"/>
</dbReference>
<evidence type="ECO:0000313" key="3">
    <source>
        <dbReference type="Proteomes" id="UP000253094"/>
    </source>
</evidence>
<evidence type="ECO:0000256" key="1">
    <source>
        <dbReference type="SAM" id="MobiDB-lite"/>
    </source>
</evidence>
<gene>
    <name evidence="2" type="ORF">DQ384_39760</name>
</gene>
<feature type="region of interest" description="Disordered" evidence="1">
    <location>
        <begin position="1"/>
        <end position="21"/>
    </location>
</feature>
<sequence length="96" mass="10897">MTLSATEGEAGHGPHVLEPQPDHVRIQWHTATHSEDRRRVLRWTCECRPVVYYLVTAGGQGYVERTGPGPTMVQTARMRHVQVADLWELILLGRAR</sequence>
<dbReference type="EMBL" id="QOIL01000042">
    <property type="protein sequence ID" value="RCG17414.1"/>
    <property type="molecule type" value="Genomic_DNA"/>
</dbReference>
<name>A0A367EH73_9ACTN</name>
<dbReference type="AlphaFoldDB" id="A0A367EH73"/>
<dbReference type="Proteomes" id="UP000253094">
    <property type="component" value="Unassembled WGS sequence"/>
</dbReference>
<keyword evidence="3" id="KW-1185">Reference proteome</keyword>
<accession>A0A367EH73</accession>
<reference evidence="2 3" key="1">
    <citation type="submission" date="2018-06" db="EMBL/GenBank/DDBJ databases">
        <title>Sphaerisporangium craniellae sp. nov., isolated from a marine sponge in the South China Sea.</title>
        <authorList>
            <person name="Li L."/>
        </authorList>
    </citation>
    <scope>NUCLEOTIDE SEQUENCE [LARGE SCALE GENOMIC DNA]</scope>
    <source>
        <strain evidence="2 3">CCTCC AA 208026</strain>
    </source>
</reference>
<dbReference type="OrthoDB" id="3541354at2"/>
<comment type="caution">
    <text evidence="2">The sequence shown here is derived from an EMBL/GenBank/DDBJ whole genome shotgun (WGS) entry which is preliminary data.</text>
</comment>